<keyword evidence="12" id="KW-0548">Nucleotidyltransferase</keyword>
<evidence type="ECO:0000256" key="32">
    <source>
        <dbReference type="PIRNR" id="PIRNR000489"/>
    </source>
</evidence>
<dbReference type="PANTHER" id="PTHR10459:SF112">
    <property type="entry name" value="POLY [ADP-RIBOSE] POLYMERASE 1"/>
    <property type="match status" value="1"/>
</dbReference>
<keyword evidence="11 32" id="KW-0808">Transferase</keyword>
<dbReference type="Gene3D" id="1.20.142.10">
    <property type="entry name" value="Poly(ADP-ribose) polymerase, regulatory domain"/>
    <property type="match status" value="1"/>
</dbReference>
<keyword evidence="21 32" id="KW-0238">DNA-binding</keyword>
<feature type="compositionally biased region" description="Basic and acidic residues" evidence="33">
    <location>
        <begin position="937"/>
        <end position="950"/>
    </location>
</feature>
<dbReference type="CDD" id="cd01437">
    <property type="entry name" value="parp_like"/>
    <property type="match status" value="1"/>
</dbReference>
<dbReference type="PIRSF" id="PIRSF000489">
    <property type="entry name" value="NAD_ADPRT"/>
    <property type="match status" value="1"/>
</dbReference>
<dbReference type="GO" id="GO:0003950">
    <property type="term" value="F:NAD+ poly-ADP-ribosyltransferase activity"/>
    <property type="evidence" value="ECO:0007669"/>
    <property type="project" value="UniProtKB-UniRule"/>
</dbReference>
<dbReference type="FunFam" id="3.30.1740.10:FF:000004">
    <property type="entry name" value="Poly [ADP-ribose] polymerase"/>
    <property type="match status" value="1"/>
</dbReference>
<dbReference type="InterPro" id="IPR049296">
    <property type="entry name" value="PARP1-like_PADR1_N"/>
</dbReference>
<dbReference type="GO" id="GO:0045087">
    <property type="term" value="P:innate immune response"/>
    <property type="evidence" value="ECO:0007669"/>
    <property type="project" value="UniProtKB-KW"/>
</dbReference>
<feature type="region of interest" description="Disordered" evidence="33">
    <location>
        <begin position="930"/>
        <end position="950"/>
    </location>
</feature>
<dbReference type="InterPro" id="IPR008288">
    <property type="entry name" value="PARP"/>
</dbReference>
<keyword evidence="23 32" id="KW-0539">Nucleus</keyword>
<feature type="compositionally biased region" description="Gly residues" evidence="33">
    <location>
        <begin position="86"/>
        <end position="96"/>
    </location>
</feature>
<keyword evidence="14" id="KW-0677">Repeat</keyword>
<feature type="domain" description="WGR" evidence="38">
    <location>
        <begin position="525"/>
        <end position="622"/>
    </location>
</feature>
<dbReference type="InterPro" id="IPR036420">
    <property type="entry name" value="BRCT_dom_sf"/>
</dbReference>
<dbReference type="SMART" id="SM01336">
    <property type="entry name" value="zf-PARP"/>
    <property type="match status" value="2"/>
</dbReference>
<dbReference type="Pfam" id="PF02877">
    <property type="entry name" value="PARP_reg"/>
    <property type="match status" value="1"/>
</dbReference>
<evidence type="ECO:0000256" key="26">
    <source>
        <dbReference type="ARBA" id="ARBA00024347"/>
    </source>
</evidence>
<feature type="domain" description="PARP-type" evidence="34">
    <location>
        <begin position="7"/>
        <end position="89"/>
    </location>
</feature>
<evidence type="ECO:0000256" key="20">
    <source>
        <dbReference type="ARBA" id="ARBA00023027"/>
    </source>
</evidence>
<dbReference type="GO" id="GO:0140808">
    <property type="term" value="F:NAD+-protein-tyrosine ADP-ribosyltransferase activity"/>
    <property type="evidence" value="ECO:0007669"/>
    <property type="project" value="RHEA"/>
</dbReference>
<dbReference type="SMART" id="SM00292">
    <property type="entry name" value="BRCT"/>
    <property type="match status" value="1"/>
</dbReference>
<dbReference type="InterPro" id="IPR004102">
    <property type="entry name" value="Poly(ADP-ribose)pol_reg_dom"/>
</dbReference>
<keyword evidence="5" id="KW-0158">Chromosome</keyword>
<dbReference type="FunFam" id="1.20.142.10:FF:000001">
    <property type="entry name" value="Poly [ADP-ribose] polymerase"/>
    <property type="match status" value="1"/>
</dbReference>
<evidence type="ECO:0000256" key="24">
    <source>
        <dbReference type="ARBA" id="ARBA00024159"/>
    </source>
</evidence>
<proteinExistence type="evidence at transcript level"/>
<keyword evidence="7" id="KW-1017">Isopeptide bond</keyword>
<keyword evidence="15" id="KW-0013">ADP-ribosylation</keyword>
<evidence type="ECO:0000256" key="2">
    <source>
        <dbReference type="ARBA" id="ARBA00004514"/>
    </source>
</evidence>
<keyword evidence="18" id="KW-0391">Immunity</keyword>
<evidence type="ECO:0000256" key="25">
    <source>
        <dbReference type="ARBA" id="ARBA00024164"/>
    </source>
</evidence>
<accession>A0A2Z5U1X2</accession>
<keyword evidence="17 32" id="KW-0862">Zinc</keyword>
<evidence type="ECO:0000259" key="36">
    <source>
        <dbReference type="PROSITE" id="PS51059"/>
    </source>
</evidence>
<keyword evidence="6" id="KW-0963">Cytoplasm</keyword>
<comment type="catalytic activity">
    <reaction evidence="25">
        <text>L-aspartyl-[protein] + NAD(+) = 4-O-(ADP-D-ribosyl)-L-aspartyl-[protein] + nicotinamide</text>
        <dbReference type="Rhea" id="RHEA:54424"/>
        <dbReference type="Rhea" id="RHEA-COMP:9867"/>
        <dbReference type="Rhea" id="RHEA-COMP:13832"/>
        <dbReference type="ChEBI" id="CHEBI:17154"/>
        <dbReference type="ChEBI" id="CHEBI:29961"/>
        <dbReference type="ChEBI" id="CHEBI:57540"/>
        <dbReference type="ChEBI" id="CHEBI:138102"/>
    </reaction>
    <physiologicalReaction direction="left-to-right" evidence="25">
        <dbReference type="Rhea" id="RHEA:54425"/>
    </physiologicalReaction>
</comment>
<dbReference type="PROSITE" id="PS51059">
    <property type="entry name" value="PARP_CATALYTIC"/>
    <property type="match status" value="1"/>
</dbReference>
<evidence type="ECO:0000256" key="10">
    <source>
        <dbReference type="ARBA" id="ARBA00022676"/>
    </source>
</evidence>
<dbReference type="EMBL" id="FX985744">
    <property type="protein sequence ID" value="BBA93631.1"/>
    <property type="molecule type" value="mRNA"/>
</dbReference>
<feature type="compositionally biased region" description="Basic and acidic residues" evidence="33">
    <location>
        <begin position="202"/>
        <end position="215"/>
    </location>
</feature>
<dbReference type="PROSITE" id="PS51977">
    <property type="entry name" value="WGR"/>
    <property type="match status" value="1"/>
</dbReference>
<evidence type="ECO:0000256" key="13">
    <source>
        <dbReference type="ARBA" id="ARBA00022723"/>
    </source>
</evidence>
<dbReference type="GO" id="GO:0005694">
    <property type="term" value="C:chromosome"/>
    <property type="evidence" value="ECO:0007669"/>
    <property type="project" value="UniProtKB-SubCell"/>
</dbReference>
<comment type="similarity">
    <text evidence="26">Belongs to the ARTD/PARP family.</text>
</comment>
<evidence type="ECO:0000259" key="35">
    <source>
        <dbReference type="PROSITE" id="PS50172"/>
    </source>
</evidence>
<dbReference type="Gene3D" id="1.10.20.130">
    <property type="match status" value="1"/>
</dbReference>
<comment type="subcellular location">
    <subcellularLocation>
        <location evidence="1">Chromosome</location>
    </subcellularLocation>
    <subcellularLocation>
        <location evidence="2">Cytoplasm</location>
        <location evidence="2">Cytosol</location>
    </subcellularLocation>
    <subcellularLocation>
        <location evidence="3">Nucleus</location>
        <location evidence="3">Nucleolus</location>
    </subcellularLocation>
</comment>
<dbReference type="Gene3D" id="2.20.25.630">
    <property type="match status" value="1"/>
</dbReference>
<keyword evidence="16" id="KW-0863">Zinc-finger</keyword>
<dbReference type="GO" id="GO:0140805">
    <property type="term" value="F:NAD+-protein-serine ADP-ribosyltransferase activity"/>
    <property type="evidence" value="ECO:0007669"/>
    <property type="project" value="RHEA"/>
</dbReference>
<evidence type="ECO:0000256" key="33">
    <source>
        <dbReference type="SAM" id="MobiDB-lite"/>
    </source>
</evidence>
<dbReference type="InterPro" id="IPR050800">
    <property type="entry name" value="ARTD/PARP"/>
</dbReference>
<keyword evidence="22" id="KW-0804">Transcription</keyword>
<dbReference type="InterPro" id="IPR036616">
    <property type="entry name" value="Poly(ADP-ribose)pol_reg_dom_sf"/>
</dbReference>
<dbReference type="CDD" id="cd08001">
    <property type="entry name" value="WGR_PARP1_like"/>
    <property type="match status" value="1"/>
</dbReference>
<dbReference type="InterPro" id="IPR036957">
    <property type="entry name" value="Znf_PARP_sf"/>
</dbReference>
<feature type="domain" description="PARP-type" evidence="34">
    <location>
        <begin position="119"/>
        <end position="208"/>
    </location>
</feature>
<dbReference type="PROSITE" id="PS50064">
    <property type="entry name" value="ZF_PARP_2"/>
    <property type="match status" value="2"/>
</dbReference>
<evidence type="ECO:0000256" key="3">
    <source>
        <dbReference type="ARBA" id="ARBA00004604"/>
    </source>
</evidence>
<comment type="catalytic activity">
    <reaction evidence="24">
        <text>L-glutamyl-[protein] + NAD(+) = 5-O-(ADP-D-ribosyl)-L-glutamyl-[protein] + nicotinamide</text>
        <dbReference type="Rhea" id="RHEA:58224"/>
        <dbReference type="Rhea" id="RHEA-COMP:10208"/>
        <dbReference type="Rhea" id="RHEA-COMP:15089"/>
        <dbReference type="ChEBI" id="CHEBI:17154"/>
        <dbReference type="ChEBI" id="CHEBI:29973"/>
        <dbReference type="ChEBI" id="CHEBI:57540"/>
        <dbReference type="ChEBI" id="CHEBI:142540"/>
    </reaction>
    <physiologicalReaction direction="left-to-right" evidence="24">
        <dbReference type="Rhea" id="RHEA:58225"/>
    </physiologicalReaction>
</comment>
<reference evidence="39" key="1">
    <citation type="journal article" date="2016" name="PLoS ONE">
        <title>Caste-Specific and Sex-Specific Expression of Chemoreceptor Genes in a Termite.</title>
        <authorList>
            <person name="Mitaka Y."/>
            <person name="Kobayashi K."/>
            <person name="Mikheyev A."/>
            <person name="Tin M.M.Y."/>
            <person name="Watanabe Y."/>
            <person name="Matsuura K."/>
        </authorList>
    </citation>
    <scope>NUCLEOTIDE SEQUENCE</scope>
</reference>
<evidence type="ECO:0000256" key="16">
    <source>
        <dbReference type="ARBA" id="ARBA00022771"/>
    </source>
</evidence>
<feature type="region of interest" description="Disordered" evidence="33">
    <location>
        <begin position="84"/>
        <end position="111"/>
    </location>
</feature>
<dbReference type="SMART" id="SM01335">
    <property type="entry name" value="PADR1"/>
    <property type="match status" value="1"/>
</dbReference>
<dbReference type="FunFam" id="3.40.50.10190:FF:000051">
    <property type="entry name" value="Poly [ADP-ribose] polymerase"/>
    <property type="match status" value="1"/>
</dbReference>
<comment type="catalytic activity">
    <reaction evidence="29">
        <text>L-tyrosyl-[protein] + NAD(+) = O-(ADP-D-ribosyl)-L-tyrosyl-[protein] + nicotinamide + H(+)</text>
        <dbReference type="Rhea" id="RHEA:58236"/>
        <dbReference type="Rhea" id="RHEA-COMP:10136"/>
        <dbReference type="Rhea" id="RHEA-COMP:15092"/>
        <dbReference type="ChEBI" id="CHEBI:15378"/>
        <dbReference type="ChEBI" id="CHEBI:17154"/>
        <dbReference type="ChEBI" id="CHEBI:46858"/>
        <dbReference type="ChEBI" id="CHEBI:57540"/>
        <dbReference type="ChEBI" id="CHEBI:142557"/>
    </reaction>
    <physiologicalReaction direction="left-to-right" evidence="29">
        <dbReference type="Rhea" id="RHEA:58237"/>
    </physiologicalReaction>
</comment>
<keyword evidence="19" id="KW-0805">Transcription regulation</keyword>
<evidence type="ECO:0000256" key="8">
    <source>
        <dbReference type="ARBA" id="ARBA00022533"/>
    </source>
</evidence>
<organism evidence="39">
    <name type="scientific">Reticulitermes speratus</name>
    <dbReference type="NCBI Taxonomy" id="60591"/>
    <lineage>
        <taxon>Eukaryota</taxon>
        <taxon>Metazoa</taxon>
        <taxon>Ecdysozoa</taxon>
        <taxon>Arthropoda</taxon>
        <taxon>Hexapoda</taxon>
        <taxon>Insecta</taxon>
        <taxon>Pterygota</taxon>
        <taxon>Neoptera</taxon>
        <taxon>Polyneoptera</taxon>
        <taxon>Dictyoptera</taxon>
        <taxon>Blattodea</taxon>
        <taxon>Blattoidea</taxon>
        <taxon>Termitoidae</taxon>
        <taxon>Rhinotermitidae</taxon>
        <taxon>Reticulitermes</taxon>
        <taxon>Frontotermes</taxon>
    </lineage>
</organism>
<dbReference type="Gene3D" id="3.30.1740.10">
    <property type="entry name" value="Zinc finger, PARP-type"/>
    <property type="match status" value="2"/>
</dbReference>
<evidence type="ECO:0000256" key="30">
    <source>
        <dbReference type="ARBA" id="ARBA00048575"/>
    </source>
</evidence>
<evidence type="ECO:0000259" key="38">
    <source>
        <dbReference type="PROSITE" id="PS51977"/>
    </source>
</evidence>
<dbReference type="SUPFAM" id="SSF56399">
    <property type="entry name" value="ADP-ribosylation"/>
    <property type="match status" value="1"/>
</dbReference>
<dbReference type="SUPFAM" id="SSF47587">
    <property type="entry name" value="Domain of poly(ADP-ribose) polymerase"/>
    <property type="match status" value="1"/>
</dbReference>
<dbReference type="SUPFAM" id="SSF57716">
    <property type="entry name" value="Glucocorticoid receptor-like (DNA-binding domain)"/>
    <property type="match status" value="2"/>
</dbReference>
<dbReference type="PROSITE" id="PS52007">
    <property type="entry name" value="PADR1"/>
    <property type="match status" value="1"/>
</dbReference>
<evidence type="ECO:0000256" key="11">
    <source>
        <dbReference type="ARBA" id="ARBA00022679"/>
    </source>
</evidence>
<dbReference type="InterPro" id="IPR001357">
    <property type="entry name" value="BRCT_dom"/>
</dbReference>
<evidence type="ECO:0000256" key="28">
    <source>
        <dbReference type="ARBA" id="ARBA00048241"/>
    </source>
</evidence>
<dbReference type="SMART" id="SM00773">
    <property type="entry name" value="WGR"/>
    <property type="match status" value="1"/>
</dbReference>
<dbReference type="Gene3D" id="3.40.50.10190">
    <property type="entry name" value="BRCT domain"/>
    <property type="match status" value="1"/>
</dbReference>
<evidence type="ECO:0000256" key="5">
    <source>
        <dbReference type="ARBA" id="ARBA00022454"/>
    </source>
</evidence>
<evidence type="ECO:0000256" key="23">
    <source>
        <dbReference type="ARBA" id="ARBA00023242"/>
    </source>
</evidence>
<dbReference type="Pfam" id="PF05406">
    <property type="entry name" value="WGR"/>
    <property type="match status" value="1"/>
</dbReference>
<evidence type="ECO:0000256" key="9">
    <source>
        <dbReference type="ARBA" id="ARBA00022588"/>
    </source>
</evidence>
<dbReference type="CDD" id="cd17747">
    <property type="entry name" value="BRCT_PARP1"/>
    <property type="match status" value="1"/>
</dbReference>
<evidence type="ECO:0000256" key="31">
    <source>
        <dbReference type="ARBA" id="ARBA00071874"/>
    </source>
</evidence>
<evidence type="ECO:0000313" key="39">
    <source>
        <dbReference type="EMBL" id="BBA93631.1"/>
    </source>
</evidence>
<evidence type="ECO:0000256" key="14">
    <source>
        <dbReference type="ARBA" id="ARBA00022737"/>
    </source>
</evidence>
<dbReference type="InterPro" id="IPR012317">
    <property type="entry name" value="Poly(ADP-ribose)pol_cat_dom"/>
</dbReference>
<dbReference type="InterPro" id="IPR001510">
    <property type="entry name" value="Znf_PARP"/>
</dbReference>
<evidence type="ECO:0000256" key="27">
    <source>
        <dbReference type="ARBA" id="ARBA00033987"/>
    </source>
</evidence>
<keyword evidence="9" id="KW-0399">Innate immunity</keyword>
<dbReference type="EC" id="2.4.2.30" evidence="4 32"/>
<evidence type="ECO:0000259" key="37">
    <source>
        <dbReference type="PROSITE" id="PS51060"/>
    </source>
</evidence>
<feature type="region of interest" description="Disordered" evidence="33">
    <location>
        <begin position="476"/>
        <end position="496"/>
    </location>
</feature>
<feature type="domain" description="PARP catalytic" evidence="36">
    <location>
        <begin position="773"/>
        <end position="997"/>
    </location>
</feature>
<dbReference type="GO" id="GO:0016779">
    <property type="term" value="F:nucleotidyltransferase activity"/>
    <property type="evidence" value="ECO:0007669"/>
    <property type="project" value="UniProtKB-KW"/>
</dbReference>
<evidence type="ECO:0000256" key="19">
    <source>
        <dbReference type="ARBA" id="ARBA00023015"/>
    </source>
</evidence>
<keyword evidence="20 32" id="KW-0520">NAD</keyword>
<dbReference type="AlphaFoldDB" id="A0A2Z5U1X2"/>
<dbReference type="PROSITE" id="PS50172">
    <property type="entry name" value="BRCT"/>
    <property type="match status" value="1"/>
</dbReference>
<dbReference type="GO" id="GO:0140815">
    <property type="term" value="F:NAD+-protein-histidine ADP-ribosyltransferase activity"/>
    <property type="evidence" value="ECO:0007669"/>
    <property type="project" value="RHEA"/>
</dbReference>
<feature type="domain" description="BRCT" evidence="35">
    <location>
        <begin position="378"/>
        <end position="455"/>
    </location>
</feature>
<evidence type="ECO:0000256" key="12">
    <source>
        <dbReference type="ARBA" id="ARBA00022695"/>
    </source>
</evidence>
<name>A0A2Z5U1X2_9NEOP</name>
<dbReference type="PANTHER" id="PTHR10459">
    <property type="entry name" value="DNA LIGASE"/>
    <property type="match status" value="1"/>
</dbReference>
<gene>
    <name evidence="39" type="primary">RsPARP1</name>
</gene>
<dbReference type="PROSITE" id="PS00347">
    <property type="entry name" value="ZF_PARP_1"/>
    <property type="match status" value="1"/>
</dbReference>
<dbReference type="FunFam" id="3.90.228.10:FF:000002">
    <property type="entry name" value="Poly [ADP-ribose] polymerase"/>
    <property type="match status" value="1"/>
</dbReference>
<feature type="compositionally biased region" description="Basic and acidic residues" evidence="33">
    <location>
        <begin position="476"/>
        <end position="490"/>
    </location>
</feature>
<dbReference type="Pfam" id="PF21728">
    <property type="entry name" value="PADR1_N"/>
    <property type="match status" value="1"/>
</dbReference>
<feature type="region of interest" description="Disordered" evidence="33">
    <location>
        <begin position="202"/>
        <end position="233"/>
    </location>
</feature>
<dbReference type="PROSITE" id="PS51060">
    <property type="entry name" value="PARP_ALPHA_HD"/>
    <property type="match status" value="1"/>
</dbReference>
<evidence type="ECO:0000256" key="7">
    <source>
        <dbReference type="ARBA" id="ARBA00022499"/>
    </source>
</evidence>
<dbReference type="GO" id="GO:0051287">
    <property type="term" value="F:NAD binding"/>
    <property type="evidence" value="ECO:0007669"/>
    <property type="project" value="UniProtKB-UniRule"/>
</dbReference>
<evidence type="ECO:0000256" key="29">
    <source>
        <dbReference type="ARBA" id="ARBA00048339"/>
    </source>
</evidence>
<dbReference type="SUPFAM" id="SSF142921">
    <property type="entry name" value="WGR domain-like"/>
    <property type="match status" value="1"/>
</dbReference>
<evidence type="ECO:0000256" key="15">
    <source>
        <dbReference type="ARBA" id="ARBA00022765"/>
    </source>
</evidence>
<sequence>MSDDLPYRAEYAKSGRASCKGCKNPIAKDTLRLAVMVQSPMFDGKTPHWYHFMCFFGRQRPKTVGDISHFESLRWEDQEKIKAKIEGGGGGGGGNNVGSSKGKGKKRTAATAHSGLKDFTIEYAKSSRSTCRGCEEKIMKDEVRISKKDFESENAKMYGGQERWHHVECFAKLRDELEFWESGDCLPGIKSLKKEDQQLVKERLPKVERKEKPADEADGPTPPKKMKSDKEDKIKEQNKLMYKYRDQLKKVLKKKDLQYLLEYNDQDIPSGEDRMLDRLSDIMTFGALGRCDECKAGQFVFRSGVGYQCEGDLTEWTKCQNTTLKPKRKPFRVPLELSSDHEFLEKYKYVARKRAVELHAPSAATHSDSSSSVPKVQRTGPPLKNMEFVILGKTTRPKDELKKEIKKLGGKVVTNIHDRLAAVISTPDELQKMNTKMEEVKACDVQVLPDDFLDEVQSGDVMALITKKNISSWGSDPHKRMSVDTVDSSKKSKSKSMFTKSVPSKVKLQLKGGAAVDPDSDLADIAHVYRKKHDIYNAVLGMTDIQSGKNSYYKLQVLESDAGNRYWIFRSWGRIGTTIGGKKLEEKDSLPEALRHFGSLYEEKTGNMWSNRKHFQKVPGRFFPVDLDYTQEDDDALLDAANSSISCKLALPVQELIKLIFDVNLMKRVMLEFELDLQKMPLGKLSKKQIQQAYSVLSDLQELIKSGGPDSRFLDASNRFYTLVPHNFGIEIPPVLNSEEMIKQKLEMLESLMEIEIAYSMLKTKSDAEGDVHPLDAHYAKLNTHIEVLDKQTDEFELLEQYVKNTHAATHTQYDLEILEVFKVKRNGEEKRYKPFRKLHNRKLLWHGSRLTNFAGILSQGLRIAPPEAPVTGYMFGKGIYFADMVSKSANYCSTSPDNSVGLMLLCEVALGNMHECKAADYIEKLPKNKHSTKGLGRTEPDPKTSVKRKDGVEVPIGKGVSTGRNDVTLLYNEYIVYDVAQVNVQYLLKMKFSYKY</sequence>
<dbReference type="GO" id="GO:0005829">
    <property type="term" value="C:cytosol"/>
    <property type="evidence" value="ECO:0007669"/>
    <property type="project" value="UniProtKB-SubCell"/>
</dbReference>
<dbReference type="InterPro" id="IPR038650">
    <property type="entry name" value="PADR1_C_dom_sf"/>
</dbReference>
<evidence type="ECO:0000256" key="4">
    <source>
        <dbReference type="ARBA" id="ARBA00012020"/>
    </source>
</evidence>
<keyword evidence="13 32" id="KW-0479">Metal-binding</keyword>
<reference evidence="39" key="2">
    <citation type="submission" date="2017-10" db="EMBL/GenBank/DDBJ databases">
        <title>High Expression of DNA Repair Genes in Long-Lived Termite King.</title>
        <authorList>
            <person name="Tasaki E."/>
            <person name="Mitaka Y."/>
            <person name="Nozaki T."/>
            <person name="Kobayashi K."/>
            <person name="Matsuura K."/>
            <person name="Iuchi Y."/>
        </authorList>
    </citation>
    <scope>NUCLEOTIDE SEQUENCE</scope>
</reference>
<dbReference type="GO" id="GO:0005730">
    <property type="term" value="C:nucleolus"/>
    <property type="evidence" value="ECO:0007669"/>
    <property type="project" value="UniProtKB-SubCell"/>
</dbReference>
<dbReference type="GO" id="GO:0140807">
    <property type="term" value="F:NAD+-protein-glutamate ADP-ribosyltransferase activity"/>
    <property type="evidence" value="ECO:0007669"/>
    <property type="project" value="RHEA"/>
</dbReference>
<dbReference type="GO" id="GO:0070212">
    <property type="term" value="P:protein poly-ADP-ribosylation"/>
    <property type="evidence" value="ECO:0007669"/>
    <property type="project" value="TreeGrafter"/>
</dbReference>
<evidence type="ECO:0000256" key="22">
    <source>
        <dbReference type="ARBA" id="ARBA00023163"/>
    </source>
</evidence>
<keyword evidence="10 32" id="KW-0328">Glycosyltransferase</keyword>
<comment type="catalytic activity">
    <reaction evidence="30">
        <text>L-seryl-[protein] + NAD(+) = O-(ADP-D-ribosyl)-L-seryl-[protein] + nicotinamide + H(+)</text>
        <dbReference type="Rhea" id="RHEA:58232"/>
        <dbReference type="Rhea" id="RHEA-COMP:9863"/>
        <dbReference type="Rhea" id="RHEA-COMP:15091"/>
        <dbReference type="ChEBI" id="CHEBI:15378"/>
        <dbReference type="ChEBI" id="CHEBI:17154"/>
        <dbReference type="ChEBI" id="CHEBI:29999"/>
        <dbReference type="ChEBI" id="CHEBI:57540"/>
        <dbReference type="ChEBI" id="CHEBI:142556"/>
    </reaction>
    <physiologicalReaction direction="left-to-right" evidence="30">
        <dbReference type="Rhea" id="RHEA:58233"/>
    </physiologicalReaction>
</comment>
<dbReference type="InterPro" id="IPR036930">
    <property type="entry name" value="WGR_dom_sf"/>
</dbReference>
<protein>
    <recommendedName>
        <fullName evidence="31 32">Poly [ADP-ribose] polymerase</fullName>
        <ecNumber evidence="4 32">2.4.2.30</ecNumber>
    </recommendedName>
</protein>
<evidence type="ECO:0000256" key="21">
    <source>
        <dbReference type="ARBA" id="ARBA00023125"/>
    </source>
</evidence>
<dbReference type="GO" id="GO:0003677">
    <property type="term" value="F:DNA binding"/>
    <property type="evidence" value="ECO:0007669"/>
    <property type="project" value="UniProtKB-UniRule"/>
</dbReference>
<dbReference type="Pfam" id="PF00645">
    <property type="entry name" value="zf-PARP"/>
    <property type="match status" value="2"/>
</dbReference>
<dbReference type="Pfam" id="PF00644">
    <property type="entry name" value="PARP"/>
    <property type="match status" value="1"/>
</dbReference>
<feature type="domain" description="PARP alpha-helical" evidence="37">
    <location>
        <begin position="646"/>
        <end position="763"/>
    </location>
</feature>
<dbReference type="Gene3D" id="3.90.228.10">
    <property type="match status" value="1"/>
</dbReference>
<dbReference type="GO" id="GO:0006302">
    <property type="term" value="P:double-strand break repair"/>
    <property type="evidence" value="ECO:0007669"/>
    <property type="project" value="TreeGrafter"/>
</dbReference>
<comment type="catalytic activity">
    <reaction evidence="27 32">
        <text>NAD(+) + (ADP-D-ribosyl)n-acceptor = nicotinamide + (ADP-D-ribosyl)n+1-acceptor + H(+).</text>
        <dbReference type="EC" id="2.4.2.30"/>
    </reaction>
</comment>
<dbReference type="Pfam" id="PF00533">
    <property type="entry name" value="BRCT"/>
    <property type="match status" value="1"/>
</dbReference>
<dbReference type="Pfam" id="PF08063">
    <property type="entry name" value="Zn_ribbon_PADR1"/>
    <property type="match status" value="1"/>
</dbReference>
<evidence type="ECO:0000256" key="17">
    <source>
        <dbReference type="ARBA" id="ARBA00022833"/>
    </source>
</evidence>
<dbReference type="InterPro" id="IPR012982">
    <property type="entry name" value="PARP1-like_PADR1_Zn_ribbon"/>
</dbReference>
<keyword evidence="8" id="KW-0021">Allosteric enzyme</keyword>
<evidence type="ECO:0000259" key="34">
    <source>
        <dbReference type="PROSITE" id="PS50064"/>
    </source>
</evidence>
<evidence type="ECO:0000256" key="18">
    <source>
        <dbReference type="ARBA" id="ARBA00022859"/>
    </source>
</evidence>
<evidence type="ECO:0000256" key="1">
    <source>
        <dbReference type="ARBA" id="ARBA00004286"/>
    </source>
</evidence>
<dbReference type="InterPro" id="IPR008893">
    <property type="entry name" value="WGR_domain"/>
</dbReference>
<comment type="catalytic activity">
    <reaction evidence="28">
        <text>L-histidyl-[protein] + NAD(+) = N(tele)-(ADP-D-ribosyl)-L-histidyl-[protein] + nicotinamide + H(+)</text>
        <dbReference type="Rhea" id="RHEA:72071"/>
        <dbReference type="Rhea" id="RHEA-COMP:9745"/>
        <dbReference type="Rhea" id="RHEA-COMP:18085"/>
        <dbReference type="ChEBI" id="CHEBI:15378"/>
        <dbReference type="ChEBI" id="CHEBI:17154"/>
        <dbReference type="ChEBI" id="CHEBI:29979"/>
        <dbReference type="ChEBI" id="CHEBI:57540"/>
        <dbReference type="ChEBI" id="CHEBI:191398"/>
    </reaction>
    <physiologicalReaction direction="left-to-right" evidence="28">
        <dbReference type="Rhea" id="RHEA:72072"/>
    </physiologicalReaction>
</comment>
<dbReference type="SUPFAM" id="SSF52113">
    <property type="entry name" value="BRCT domain"/>
    <property type="match status" value="1"/>
</dbReference>
<dbReference type="GO" id="GO:0008270">
    <property type="term" value="F:zinc ion binding"/>
    <property type="evidence" value="ECO:0007669"/>
    <property type="project" value="UniProtKB-KW"/>
</dbReference>
<evidence type="ECO:0000256" key="6">
    <source>
        <dbReference type="ARBA" id="ARBA00022490"/>
    </source>
</evidence>
<dbReference type="GO" id="GO:0140806">
    <property type="term" value="F:NAD+-protein-aspartate ADP-ribosyltransferase activity"/>
    <property type="evidence" value="ECO:0007669"/>
    <property type="project" value="RHEA"/>
</dbReference>